<dbReference type="GO" id="GO:0030980">
    <property type="term" value="P:alpha-glucan catabolic process"/>
    <property type="evidence" value="ECO:0007669"/>
    <property type="project" value="TreeGrafter"/>
</dbReference>
<comment type="caution">
    <text evidence="3">The sequence shown here is derived from an EMBL/GenBank/DDBJ whole genome shotgun (WGS) entry which is preliminary data.</text>
</comment>
<dbReference type="RefSeq" id="WP_307828726.1">
    <property type="nucleotide sequence ID" value="NZ_BAABES010000025.1"/>
</dbReference>
<evidence type="ECO:0000259" key="2">
    <source>
        <dbReference type="SMART" id="SM00642"/>
    </source>
</evidence>
<feature type="compositionally biased region" description="Basic and acidic residues" evidence="1">
    <location>
        <begin position="805"/>
        <end position="818"/>
    </location>
</feature>
<dbReference type="Pfam" id="PF00128">
    <property type="entry name" value="Alpha-amylase"/>
    <property type="match status" value="1"/>
</dbReference>
<evidence type="ECO:0000313" key="4">
    <source>
        <dbReference type="Proteomes" id="UP000614047"/>
    </source>
</evidence>
<feature type="region of interest" description="Disordered" evidence="1">
    <location>
        <begin position="796"/>
        <end position="818"/>
    </location>
</feature>
<dbReference type="NCBIfam" id="TIGR02401">
    <property type="entry name" value="trehalose_TreY"/>
    <property type="match status" value="1"/>
</dbReference>
<evidence type="ECO:0000313" key="3">
    <source>
        <dbReference type="EMBL" id="MBG6086629.1"/>
    </source>
</evidence>
<proteinExistence type="predicted"/>
<dbReference type="AlphaFoldDB" id="A0A931GNQ2"/>
<dbReference type="GO" id="GO:0005992">
    <property type="term" value="P:trehalose biosynthetic process"/>
    <property type="evidence" value="ECO:0007669"/>
    <property type="project" value="TreeGrafter"/>
</dbReference>
<dbReference type="EMBL" id="JADOUA010000001">
    <property type="protein sequence ID" value="MBG6086629.1"/>
    <property type="molecule type" value="Genomic_DNA"/>
</dbReference>
<dbReference type="InterPro" id="IPR017853">
    <property type="entry name" value="GH"/>
</dbReference>
<dbReference type="GO" id="GO:0047470">
    <property type="term" value="F:(1,4)-alpha-D-glucan 1-alpha-D-glucosylmutase activity"/>
    <property type="evidence" value="ECO:0007669"/>
    <property type="project" value="UniProtKB-EC"/>
</dbReference>
<accession>A0A931GNQ2</accession>
<dbReference type="Gene3D" id="3.30.1590.10">
    <property type="entry name" value="Maltooligosyl trehalose synthase, domain 2"/>
    <property type="match status" value="1"/>
</dbReference>
<feature type="domain" description="Glycosyl hydrolase family 13 catalytic" evidence="2">
    <location>
        <begin position="26"/>
        <end position="439"/>
    </location>
</feature>
<dbReference type="Proteomes" id="UP000614047">
    <property type="component" value="Unassembled WGS sequence"/>
</dbReference>
<reference evidence="3" key="1">
    <citation type="submission" date="2020-11" db="EMBL/GenBank/DDBJ databases">
        <title>Sequencing the genomes of 1000 actinobacteria strains.</title>
        <authorList>
            <person name="Klenk H.-P."/>
        </authorList>
    </citation>
    <scope>NUCLEOTIDE SEQUENCE</scope>
    <source>
        <strain evidence="3">DSM 43175</strain>
    </source>
</reference>
<dbReference type="PANTHER" id="PTHR10357">
    <property type="entry name" value="ALPHA-AMYLASE FAMILY MEMBER"/>
    <property type="match status" value="1"/>
</dbReference>
<dbReference type="InterPro" id="IPR012767">
    <property type="entry name" value="Trehalose_TreY"/>
</dbReference>
<dbReference type="SMART" id="SM00642">
    <property type="entry name" value="Aamy"/>
    <property type="match status" value="1"/>
</dbReference>
<dbReference type="InterPro" id="IPR006047">
    <property type="entry name" value="GH13_cat_dom"/>
</dbReference>
<keyword evidence="3" id="KW-0413">Isomerase</keyword>
<dbReference type="EC" id="5.4.99.15" evidence="3"/>
<protein>
    <submittedName>
        <fullName evidence="3">(1-&gt;4)-alpha-D-glucan 1-alpha-D-glucosylmutase</fullName>
        <ecNumber evidence="3">5.4.99.15</ecNumber>
    </submittedName>
</protein>
<gene>
    <name evidence="3" type="ORF">IW256_000742</name>
</gene>
<dbReference type="CDD" id="cd11336">
    <property type="entry name" value="AmyAc_MTSase"/>
    <property type="match status" value="1"/>
</dbReference>
<name>A0A931GNQ2_9ACTN</name>
<organism evidence="3 4">
    <name type="scientific">Actinomadura viridis</name>
    <dbReference type="NCBI Taxonomy" id="58110"/>
    <lineage>
        <taxon>Bacteria</taxon>
        <taxon>Bacillati</taxon>
        <taxon>Actinomycetota</taxon>
        <taxon>Actinomycetes</taxon>
        <taxon>Streptosporangiales</taxon>
        <taxon>Thermomonosporaceae</taxon>
        <taxon>Actinomadura</taxon>
    </lineage>
</organism>
<keyword evidence="4" id="KW-1185">Reference proteome</keyword>
<dbReference type="SUPFAM" id="SSF51445">
    <property type="entry name" value="(Trans)glycosidases"/>
    <property type="match status" value="1"/>
</dbReference>
<dbReference type="Gene3D" id="3.20.20.80">
    <property type="entry name" value="Glycosidases"/>
    <property type="match status" value="4"/>
</dbReference>
<evidence type="ECO:0000256" key="1">
    <source>
        <dbReference type="SAM" id="MobiDB-lite"/>
    </source>
</evidence>
<sequence>MSDAALPDVVLPDAAASDGALPGAPATGTYRIQLRGTDGPGHFGFAEAAALAPYLESLGVSHVYLSPILQAAPGSTHGYDVIDHDRLSAELGGPDAFRAMVERFRAHGLRVLVDVVPNHMAVPDPPELNRALASVIEQGPRSPYARWFDVDWEAGGGRIVLPGQGEPNYRRFFDISGLICLRQEDPEVFARTHALTLRLVDEGLIDGLRIDHPDGLADPGGYLDRLSDAASAPGRPRWILVEKITTGAERLPAGWRCAGTTGYDALGMVGGVFVDPDGEEPLTGAYVAFTGGPATFAEVEHEARRYAAEHGLRPELDRLHGILCRALGAAGDPGRREDLRTALVELLAAMPVYRAYVVPGEPASPDAARLLEETARHARDRLPRRLHGELDAIVALALGGAPGDAHGTGAAGGPAGGPADAEAAADFVVRFQQTSAPLAAKGVEDTAFYRWSRMAALNEVGGDPARFAVEPAAFHDYSAALAREWPATMTTLSTHDTKRQEDVRARLAVLAELPGPWASAVGRWHGWDPEGSPMEPDLEYLFWQTLVGAWPITEDRLTEFLTKAMREAKTRSSWLDPDTAYEKEVLAYARRVLADADLVTDLAGFVAILEPYFRSNVLGQKLVQLTMPGVPDVYQGCELTGLALVDPDNRRPVDHGRRRARLAHLDGGGEPADPDDEKLLVTSRALRARRRRPDWFAGGYEPVPATGGSAARHALAFLRGDRDGGALTVATRLPVGLERAGGWGDAHLDLEGIAGPEETGAVGGAWRDLLTGAVHRGPRPRLARILRDHPVALLVPDATGDPLADDARGDGARGDDAR</sequence>
<dbReference type="PANTHER" id="PTHR10357:SF216">
    <property type="entry name" value="MALTOOLIGOSYL TREHALOSE SYNTHASE-RELATED"/>
    <property type="match status" value="1"/>
</dbReference>